<sequence>MKRTLSCTTPWQNWQGYLKQSLMMVAGGILITGCAVLPSTATQSKSRWVDYEEARKSYDTVKIDETTRKDLKAIGFTPDGNSNVRILNYVDVGNLFGSAFRYEDLPTGVRTCVSAQDACLAYVVNVRRVNNKRNGNVAADLFGFKKHTDITGWEFQATVVLVNDRVVYKLWNGTPDIASSESQSTPLGPMQNLSGIIPKPGF</sequence>
<dbReference type="EMBL" id="VAFM01000002">
    <property type="protein sequence ID" value="TKW60773.1"/>
    <property type="molecule type" value="Genomic_DNA"/>
</dbReference>
<proteinExistence type="predicted"/>
<organism evidence="2 3">
    <name type="scientific">Blastochloris viridis</name>
    <name type="common">Rhodopseudomonas viridis</name>
    <dbReference type="NCBI Taxonomy" id="1079"/>
    <lineage>
        <taxon>Bacteria</taxon>
        <taxon>Pseudomonadati</taxon>
        <taxon>Pseudomonadota</taxon>
        <taxon>Alphaproteobacteria</taxon>
        <taxon>Hyphomicrobiales</taxon>
        <taxon>Blastochloridaceae</taxon>
        <taxon>Blastochloris</taxon>
    </lineage>
</organism>
<reference evidence="2 3" key="1">
    <citation type="journal article" date="2017" name="Nat. Commun.">
        <title>In situ click chemistry generation of cyclooxygenase-2 inhibitors.</title>
        <authorList>
            <person name="Bhardwaj A."/>
            <person name="Kaur J."/>
            <person name="Wuest M."/>
            <person name="Wuest F."/>
        </authorList>
    </citation>
    <scope>NUCLEOTIDE SEQUENCE [LARGE SCALE GENOMIC DNA]</scope>
    <source>
        <strain evidence="2">S2_018_000_R2_106</strain>
    </source>
</reference>
<keyword evidence="1" id="KW-0472">Membrane</keyword>
<dbReference type="AlphaFoldDB" id="A0A6N4R563"/>
<name>A0A6N4R563_BLAVI</name>
<accession>A0A6N4R563</accession>
<protein>
    <submittedName>
        <fullName evidence="2">Uncharacterized protein</fullName>
    </submittedName>
</protein>
<evidence type="ECO:0000313" key="2">
    <source>
        <dbReference type="EMBL" id="TKW60773.1"/>
    </source>
</evidence>
<dbReference type="PROSITE" id="PS51257">
    <property type="entry name" value="PROKAR_LIPOPROTEIN"/>
    <property type="match status" value="1"/>
</dbReference>
<dbReference type="Proteomes" id="UP000320948">
    <property type="component" value="Unassembled WGS sequence"/>
</dbReference>
<keyword evidence="1" id="KW-0812">Transmembrane</keyword>
<gene>
    <name evidence="2" type="ORF">DI628_07730</name>
</gene>
<keyword evidence="1" id="KW-1133">Transmembrane helix</keyword>
<evidence type="ECO:0000313" key="3">
    <source>
        <dbReference type="Proteomes" id="UP000320948"/>
    </source>
</evidence>
<comment type="caution">
    <text evidence="2">The sequence shown here is derived from an EMBL/GenBank/DDBJ whole genome shotgun (WGS) entry which is preliminary data.</text>
</comment>
<feature type="transmembrane region" description="Helical" evidence="1">
    <location>
        <begin position="20"/>
        <end position="38"/>
    </location>
</feature>
<evidence type="ECO:0000256" key="1">
    <source>
        <dbReference type="SAM" id="Phobius"/>
    </source>
</evidence>